<dbReference type="EMBL" id="HBEL01005654">
    <property type="protein sequence ID" value="CAD8406594.1"/>
    <property type="molecule type" value="Transcribed_RNA"/>
</dbReference>
<dbReference type="GO" id="GO:0031624">
    <property type="term" value="F:ubiquitin conjugating enzyme binding"/>
    <property type="evidence" value="ECO:0007669"/>
    <property type="project" value="TreeGrafter"/>
</dbReference>
<gene>
    <name evidence="3" type="ORF">PINE0816_LOCUS2711</name>
</gene>
<dbReference type="AlphaFoldDB" id="A0A7S0G9H3"/>
<dbReference type="Gene3D" id="1.10.238.200">
    <property type="entry name" value="Cullin, PONY binding domain"/>
    <property type="match status" value="1"/>
</dbReference>
<accession>A0A7S0G9H3</accession>
<dbReference type="Gene3D" id="1.10.238.10">
    <property type="entry name" value="EF-hand"/>
    <property type="match status" value="1"/>
</dbReference>
<evidence type="ECO:0000313" key="3">
    <source>
        <dbReference type="EMBL" id="CAD8406594.1"/>
    </source>
</evidence>
<dbReference type="PROSITE" id="PS51229">
    <property type="entry name" value="DCUN1"/>
    <property type="match status" value="1"/>
</dbReference>
<feature type="domain" description="DCUN1" evidence="2">
    <location>
        <begin position="7"/>
        <end position="199"/>
    </location>
</feature>
<evidence type="ECO:0000259" key="2">
    <source>
        <dbReference type="PROSITE" id="PS51229"/>
    </source>
</evidence>
<dbReference type="PANTHER" id="PTHR12281:SF31">
    <property type="entry name" value="DCN1-LIKE PROTEIN 3"/>
    <property type="match status" value="1"/>
</dbReference>
<name>A0A7S0G9H3_9STRA</name>
<dbReference type="InterPro" id="IPR005176">
    <property type="entry name" value="PONY_dom"/>
</dbReference>
<dbReference type="PANTHER" id="PTHR12281">
    <property type="entry name" value="RP42 RELATED"/>
    <property type="match status" value="1"/>
</dbReference>
<proteinExistence type="predicted"/>
<protein>
    <recommendedName>
        <fullName evidence="1">Defective in cullin neddylation protein</fullName>
    </recommendedName>
</protein>
<dbReference type="GO" id="GO:0000151">
    <property type="term" value="C:ubiquitin ligase complex"/>
    <property type="evidence" value="ECO:0007669"/>
    <property type="project" value="TreeGrafter"/>
</dbReference>
<organism evidence="3">
    <name type="scientific">Proboscia inermis</name>
    <dbReference type="NCBI Taxonomy" id="420281"/>
    <lineage>
        <taxon>Eukaryota</taxon>
        <taxon>Sar</taxon>
        <taxon>Stramenopiles</taxon>
        <taxon>Ochrophyta</taxon>
        <taxon>Bacillariophyta</taxon>
        <taxon>Coscinodiscophyceae</taxon>
        <taxon>Rhizosoleniophycidae</taxon>
        <taxon>Rhizosoleniales</taxon>
        <taxon>Rhizosoleniaceae</taxon>
        <taxon>Proboscia</taxon>
    </lineage>
</organism>
<comment type="function">
    <text evidence="1">Neddylation of cullins play an essential role in the regulation of SCF-type complexes activity.</text>
</comment>
<dbReference type="GO" id="GO:0032182">
    <property type="term" value="F:ubiquitin-like protein binding"/>
    <property type="evidence" value="ECO:0007669"/>
    <property type="project" value="TreeGrafter"/>
</dbReference>
<dbReference type="GO" id="GO:0097602">
    <property type="term" value="F:cullin family protein binding"/>
    <property type="evidence" value="ECO:0007669"/>
    <property type="project" value="TreeGrafter"/>
</dbReference>
<evidence type="ECO:0000256" key="1">
    <source>
        <dbReference type="RuleBase" id="RU410713"/>
    </source>
</evidence>
<reference evidence="3" key="1">
    <citation type="submission" date="2021-01" db="EMBL/GenBank/DDBJ databases">
        <authorList>
            <person name="Corre E."/>
            <person name="Pelletier E."/>
            <person name="Niang G."/>
            <person name="Scheremetjew M."/>
            <person name="Finn R."/>
            <person name="Kale V."/>
            <person name="Holt S."/>
            <person name="Cochrane G."/>
            <person name="Meng A."/>
            <person name="Brown T."/>
            <person name="Cohen L."/>
        </authorList>
    </citation>
    <scope>NUCLEOTIDE SEQUENCE</scope>
    <source>
        <strain evidence="3">CCAP1064/1</strain>
    </source>
</reference>
<sequence>MSKPKENTTQKISKMFDAYADEDNFVASLDGLSKLGDDIGIDALEDVRILVLMWKMQAKAKPAQINRDEYVKGCIKLGVDSIEKMKKLLPSLDPGFLEHSEFVDFYEFVFQFNREGTHRSLDRSLVAELMRLVLKNRVDKKKLHSVVDFLENHSNVTHITLDQWKQFLSFMNEVHDLKRDYDEDGAWPVIIDEYVDYTLSKKGETENK</sequence>
<dbReference type="InterPro" id="IPR014764">
    <property type="entry name" value="DCN-prot"/>
</dbReference>
<dbReference type="InterPro" id="IPR042460">
    <property type="entry name" value="DCN1-like_PONY"/>
</dbReference>
<dbReference type="GO" id="GO:0045116">
    <property type="term" value="P:protein neddylation"/>
    <property type="evidence" value="ECO:0007669"/>
    <property type="project" value="TreeGrafter"/>
</dbReference>
<dbReference type="Pfam" id="PF03556">
    <property type="entry name" value="Cullin_binding"/>
    <property type="match status" value="1"/>
</dbReference>